<comment type="cofactor">
    <cofactor evidence="1">
        <name>Mo-bis(molybdopterin guanine dinucleotide)</name>
        <dbReference type="ChEBI" id="CHEBI:60539"/>
    </cofactor>
</comment>
<dbReference type="GO" id="GO:0046872">
    <property type="term" value="F:metal ion binding"/>
    <property type="evidence" value="ECO:0007669"/>
    <property type="project" value="UniProtKB-KW"/>
</dbReference>
<dbReference type="GO" id="GO:0006979">
    <property type="term" value="P:response to oxidative stress"/>
    <property type="evidence" value="ECO:0007669"/>
    <property type="project" value="InterPro"/>
</dbReference>
<accession>A0A2U3JWA5</accession>
<dbReference type="Gene3D" id="3.40.228.10">
    <property type="entry name" value="Dimethylsulfoxide Reductase, domain 2"/>
    <property type="match status" value="1"/>
</dbReference>
<feature type="domain" description="4Fe-4S Mo/W bis-MGD-type" evidence="10">
    <location>
        <begin position="74"/>
        <end position="131"/>
    </location>
</feature>
<dbReference type="PROSITE" id="PS51669">
    <property type="entry name" value="4FE4S_MOW_BIS_MGD"/>
    <property type="match status" value="1"/>
</dbReference>
<evidence type="ECO:0000256" key="4">
    <source>
        <dbReference type="ARBA" id="ARBA00022723"/>
    </source>
</evidence>
<proteinExistence type="inferred from homology"/>
<dbReference type="SUPFAM" id="SSF50692">
    <property type="entry name" value="ADC-like"/>
    <property type="match status" value="1"/>
</dbReference>
<dbReference type="Gene3D" id="2.20.25.90">
    <property type="entry name" value="ADC-like domains"/>
    <property type="match status" value="1"/>
</dbReference>
<dbReference type="EC" id="1.-.-.-" evidence="11"/>
<dbReference type="InterPro" id="IPR050612">
    <property type="entry name" value="Prok_Mopterin_Oxidored"/>
</dbReference>
<comment type="similarity">
    <text evidence="2">Belongs to the prokaryotic molybdopterin-containing oxidoreductase family.</text>
</comment>
<evidence type="ECO:0000256" key="6">
    <source>
        <dbReference type="ARBA" id="ARBA00023004"/>
    </source>
</evidence>
<evidence type="ECO:0000259" key="9">
    <source>
        <dbReference type="PROSITE" id="PS50873"/>
    </source>
</evidence>
<gene>
    <name evidence="11" type="primary">yoaE</name>
    <name evidence="11" type="ORF">SBA1_100129</name>
</gene>
<evidence type="ECO:0000256" key="7">
    <source>
        <dbReference type="ARBA" id="ARBA00023014"/>
    </source>
</evidence>
<dbReference type="EMBL" id="OMOD01000002">
    <property type="protein sequence ID" value="SPF31722.1"/>
    <property type="molecule type" value="Genomic_DNA"/>
</dbReference>
<dbReference type="Pfam" id="PF01568">
    <property type="entry name" value="Molydop_binding"/>
    <property type="match status" value="1"/>
</dbReference>
<dbReference type="PROSITE" id="PS50873">
    <property type="entry name" value="PEROXIDASE_4"/>
    <property type="match status" value="1"/>
</dbReference>
<feature type="domain" description="Plant heme peroxidase family profile" evidence="9">
    <location>
        <begin position="322"/>
        <end position="622"/>
    </location>
</feature>
<keyword evidence="7" id="KW-0411">Iron-sulfur</keyword>
<dbReference type="PANTHER" id="PTHR43742">
    <property type="entry name" value="TRIMETHYLAMINE-N-OXIDE REDUCTASE"/>
    <property type="match status" value="1"/>
</dbReference>
<dbReference type="InterPro" id="IPR006963">
    <property type="entry name" value="Mopterin_OxRdtase_4Fe-4S_dom"/>
</dbReference>
<evidence type="ECO:0000259" key="10">
    <source>
        <dbReference type="PROSITE" id="PS51669"/>
    </source>
</evidence>
<evidence type="ECO:0000256" key="3">
    <source>
        <dbReference type="ARBA" id="ARBA00022505"/>
    </source>
</evidence>
<dbReference type="PROSITE" id="PS00490">
    <property type="entry name" value="MOLYBDOPTERIN_PROK_2"/>
    <property type="match status" value="1"/>
</dbReference>
<dbReference type="Proteomes" id="UP000238701">
    <property type="component" value="Unassembled WGS sequence"/>
</dbReference>
<dbReference type="InterPro" id="IPR009010">
    <property type="entry name" value="Asp_de-COase-like_dom_sf"/>
</dbReference>
<protein>
    <submittedName>
        <fullName evidence="11">Putative oxidoreductase YoaE</fullName>
        <ecNumber evidence="11">1.-.-.-</ecNumber>
    </submittedName>
</protein>
<evidence type="ECO:0000313" key="11">
    <source>
        <dbReference type="EMBL" id="SPF31722.1"/>
    </source>
</evidence>
<dbReference type="SMART" id="SM00926">
    <property type="entry name" value="Molybdop_Fe4S4"/>
    <property type="match status" value="1"/>
</dbReference>
<dbReference type="InterPro" id="IPR006656">
    <property type="entry name" value="Mopterin_OxRdtase"/>
</dbReference>
<keyword evidence="4" id="KW-0479">Metal-binding</keyword>
<dbReference type="SUPFAM" id="SSF53706">
    <property type="entry name" value="Formate dehydrogenase/DMSO reductase, domains 1-3"/>
    <property type="match status" value="1"/>
</dbReference>
<dbReference type="InterPro" id="IPR006655">
    <property type="entry name" value="Mopterin_OxRdtase_prok_CS"/>
</dbReference>
<dbReference type="Gene3D" id="3.40.50.740">
    <property type="match status" value="1"/>
</dbReference>
<evidence type="ECO:0000256" key="1">
    <source>
        <dbReference type="ARBA" id="ARBA00001942"/>
    </source>
</evidence>
<dbReference type="Pfam" id="PF00384">
    <property type="entry name" value="Molybdopterin"/>
    <property type="match status" value="1"/>
</dbReference>
<evidence type="ECO:0000256" key="2">
    <source>
        <dbReference type="ARBA" id="ARBA00010312"/>
    </source>
</evidence>
<keyword evidence="5 11" id="KW-0560">Oxidoreductase</keyword>
<sequence length="826" mass="90588">MGEYASAVDEQVIRRLQQESLNSGRPSGRPLSSFVQDRSIALRATPNEGVRGSSIRGSSIRGSSMGLLYNECVKRIVKAACPHDCPDACGVLITVEDGRATKTQGDPEHPVTRGFLCAKVAKYLDRVYSPERVLYPMRRMAAKGPRAGEPSALTQPRSFAPPGRTRASAPTQAGAPLTWQRISWDEALDEITSRFRAITAEFGSEAILPYSYGGTLGTLNSASMDRRFFHRLGASQLDRTICLTAGEAGLKSVLGVKLGTEPEQFRHSKYIIAWASNIHGNNVHLWPFITEARRNGAKLVVIDPYRTRTADCADWYLPINPGSDAALALGMMHVIIGENRHDADYVAKYTLGFEQLREKVKEYPPERVAQWTGISAADICRLAREYATTRPAVIRLNYGVQRSERGGMATRAIVMLPCITGSWKELGGGLQMSLSGAVDLNSEALKRPDLMRTALGREARTINMVKLGRVLNTLNDPPIKALFVYNCNPAAVCPEHNEVVRGLLRPDLFTVVHEQFFTDTTDYADIVLPATTFFEQKDLQKAYGHYYLQVSNQAIAPLGECRPNLEVFRALAERMGFEDECFRETVDEMIDLALDSTDAWLEGLNRERLEQGQVRINFASLASSGEAAELRSAGQPGAAVPTQAEPFLPFAHGNFRTPSGKAELYSEALKVQGLDPVADFKPPSESRHGKNGDGFPLELLARKADNFLNSTFSNLPTVQEMEVPGLLEISADDARARGIIDGNQVRVFNRRGEMLLRARIDGKVQPGVVSARLNWAKLTPGFQSINALTSEKLSDMGNSATFYSVLVEVELAKPGISGQGPVVSGQ</sequence>
<dbReference type="InterPro" id="IPR006657">
    <property type="entry name" value="MoPterin_dinucl-bd_dom"/>
</dbReference>
<evidence type="ECO:0000313" key="12">
    <source>
        <dbReference type="Proteomes" id="UP000238701"/>
    </source>
</evidence>
<name>A0A2U3JWA5_9BACT</name>
<dbReference type="CDD" id="cd02766">
    <property type="entry name" value="MopB_3"/>
    <property type="match status" value="1"/>
</dbReference>
<dbReference type="Gene3D" id="2.40.40.20">
    <property type="match status" value="1"/>
</dbReference>
<dbReference type="GO" id="GO:0043546">
    <property type="term" value="F:molybdopterin cofactor binding"/>
    <property type="evidence" value="ECO:0007669"/>
    <property type="project" value="InterPro"/>
</dbReference>
<organism evidence="11 12">
    <name type="scientific">Candidatus Sulfotelmatobacter kueseliae</name>
    <dbReference type="NCBI Taxonomy" id="2042962"/>
    <lineage>
        <taxon>Bacteria</taxon>
        <taxon>Pseudomonadati</taxon>
        <taxon>Acidobacteriota</taxon>
        <taxon>Terriglobia</taxon>
        <taxon>Terriglobales</taxon>
        <taxon>Candidatus Korobacteraceae</taxon>
        <taxon>Candidatus Sulfotelmatobacter</taxon>
    </lineage>
</organism>
<dbReference type="AlphaFoldDB" id="A0A2U3JWA5"/>
<dbReference type="Pfam" id="PF04879">
    <property type="entry name" value="Molybdop_Fe4S4"/>
    <property type="match status" value="1"/>
</dbReference>
<evidence type="ECO:0000256" key="8">
    <source>
        <dbReference type="SAM" id="MobiDB-lite"/>
    </source>
</evidence>
<dbReference type="GO" id="GO:0020037">
    <property type="term" value="F:heme binding"/>
    <property type="evidence" value="ECO:0007669"/>
    <property type="project" value="InterPro"/>
</dbReference>
<dbReference type="InterPro" id="IPR002016">
    <property type="entry name" value="Haem_peroxidase"/>
</dbReference>
<reference evidence="12" key="1">
    <citation type="submission" date="2018-02" db="EMBL/GenBank/DDBJ databases">
        <authorList>
            <person name="Hausmann B."/>
        </authorList>
    </citation>
    <scope>NUCLEOTIDE SEQUENCE [LARGE SCALE GENOMIC DNA]</scope>
    <source>
        <strain evidence="12">Peat soil MAG SbA1</strain>
    </source>
</reference>
<dbReference type="GO" id="GO:0051536">
    <property type="term" value="F:iron-sulfur cluster binding"/>
    <property type="evidence" value="ECO:0007669"/>
    <property type="project" value="UniProtKB-KW"/>
</dbReference>
<dbReference type="GO" id="GO:0004601">
    <property type="term" value="F:peroxidase activity"/>
    <property type="evidence" value="ECO:0007669"/>
    <property type="project" value="InterPro"/>
</dbReference>
<evidence type="ECO:0000256" key="5">
    <source>
        <dbReference type="ARBA" id="ARBA00023002"/>
    </source>
</evidence>
<keyword evidence="3" id="KW-0500">Molybdenum</keyword>
<feature type="region of interest" description="Disordered" evidence="8">
    <location>
        <begin position="144"/>
        <end position="172"/>
    </location>
</feature>
<keyword evidence="6" id="KW-0408">Iron</keyword>
<dbReference type="PANTHER" id="PTHR43742:SF6">
    <property type="entry name" value="OXIDOREDUCTASE YYAE-RELATED"/>
    <property type="match status" value="1"/>
</dbReference>
<dbReference type="Gene3D" id="3.30.2070.10">
    <property type="entry name" value="Formate dehydrogenase/DMSO reductase"/>
    <property type="match status" value="1"/>
</dbReference>